<evidence type="ECO:0000313" key="2">
    <source>
        <dbReference type="EMBL" id="MDP1419796.1"/>
    </source>
</evidence>
<accession>A0AA90P1J3</accession>
<proteinExistence type="predicted"/>
<dbReference type="InterPro" id="IPR004360">
    <property type="entry name" value="Glyas_Fos-R_dOase_dom"/>
</dbReference>
<sequence>MNFIFKSIDHYQLASPKNTEDQSRKFFTEILMFREVNKPPSLSSNGGLWFESGPIKIHVGTEDPFIPARKAHPALEVENLNDFKQHLITKHISFTEDERLPGAKRIYLSDPFGNRIEMLEWL</sequence>
<dbReference type="SUPFAM" id="SSF54593">
    <property type="entry name" value="Glyoxalase/Bleomycin resistance protein/Dihydroxybiphenyl dioxygenase"/>
    <property type="match status" value="1"/>
</dbReference>
<feature type="domain" description="VOC" evidence="1">
    <location>
        <begin position="7"/>
        <end position="121"/>
    </location>
</feature>
<dbReference type="Gene3D" id="3.10.180.10">
    <property type="entry name" value="2,3-Dihydroxybiphenyl 1,2-Dioxygenase, domain 1"/>
    <property type="match status" value="1"/>
</dbReference>
<protein>
    <submittedName>
        <fullName evidence="2">Glyoxalase</fullName>
    </submittedName>
</protein>
<dbReference type="RefSeq" id="WP_305161032.1">
    <property type="nucleotide sequence ID" value="NZ_JAUUTP010000016.1"/>
</dbReference>
<dbReference type="PANTHER" id="PTHR39175">
    <property type="entry name" value="FAMILY PROTEIN, PUTATIVE (AFU_ORTHOLOGUE AFUA_3G15060)-RELATED"/>
    <property type="match status" value="1"/>
</dbReference>
<dbReference type="InterPro" id="IPR037523">
    <property type="entry name" value="VOC_core"/>
</dbReference>
<dbReference type="AlphaFoldDB" id="A0AA90P1J3"/>
<dbReference type="Pfam" id="PF00903">
    <property type="entry name" value="Glyoxalase"/>
    <property type="match status" value="1"/>
</dbReference>
<evidence type="ECO:0000259" key="1">
    <source>
        <dbReference type="PROSITE" id="PS51819"/>
    </source>
</evidence>
<reference evidence="2" key="1">
    <citation type="submission" date="2023-07" db="EMBL/GenBank/DDBJ databases">
        <title>Murine gut Bacillus species.</title>
        <authorList>
            <person name="Gutman E."/>
            <person name="Hashuel R."/>
            <person name="Litvak Y."/>
        </authorList>
    </citation>
    <scope>NUCLEOTIDE SEQUENCE</scope>
    <source>
        <strain evidence="2">RU283</strain>
    </source>
</reference>
<dbReference type="Proteomes" id="UP001178277">
    <property type="component" value="Unassembled WGS sequence"/>
</dbReference>
<organism evidence="2 3">
    <name type="scientific">Peribacillus simplex</name>
    <dbReference type="NCBI Taxonomy" id="1478"/>
    <lineage>
        <taxon>Bacteria</taxon>
        <taxon>Bacillati</taxon>
        <taxon>Bacillota</taxon>
        <taxon>Bacilli</taxon>
        <taxon>Bacillales</taxon>
        <taxon>Bacillaceae</taxon>
        <taxon>Peribacillus</taxon>
    </lineage>
</organism>
<evidence type="ECO:0000313" key="3">
    <source>
        <dbReference type="Proteomes" id="UP001178277"/>
    </source>
</evidence>
<dbReference type="EMBL" id="JAUUTP010000016">
    <property type="protein sequence ID" value="MDP1419796.1"/>
    <property type="molecule type" value="Genomic_DNA"/>
</dbReference>
<dbReference type="InterPro" id="IPR029068">
    <property type="entry name" value="Glyas_Bleomycin-R_OHBP_Dase"/>
</dbReference>
<name>A0AA90P1J3_9BACI</name>
<comment type="caution">
    <text evidence="2">The sequence shown here is derived from an EMBL/GenBank/DDBJ whole genome shotgun (WGS) entry which is preliminary data.</text>
</comment>
<dbReference type="PROSITE" id="PS51819">
    <property type="entry name" value="VOC"/>
    <property type="match status" value="1"/>
</dbReference>
<gene>
    <name evidence="2" type="ORF">Q8G35_15710</name>
</gene>
<dbReference type="PANTHER" id="PTHR39175:SF1">
    <property type="entry name" value="FAMILY PROTEIN, PUTATIVE (AFU_ORTHOLOGUE AFUA_3G15060)-RELATED"/>
    <property type="match status" value="1"/>
</dbReference>